<dbReference type="Gene3D" id="3.30.365.10">
    <property type="entry name" value="Aldehyde oxidase/xanthine dehydrogenase, molybdopterin binding domain"/>
    <property type="match status" value="4"/>
</dbReference>
<dbReference type="Pfam" id="PF01315">
    <property type="entry name" value="Ald_Xan_dh_C"/>
    <property type="match status" value="1"/>
</dbReference>
<name>A0ABN6YMZ8_9MICO</name>
<dbReference type="Pfam" id="PF20256">
    <property type="entry name" value="MoCoBD_2"/>
    <property type="match status" value="1"/>
</dbReference>
<dbReference type="PANTHER" id="PTHR11908">
    <property type="entry name" value="XANTHINE DEHYDROGENASE"/>
    <property type="match status" value="1"/>
</dbReference>
<dbReference type="InterPro" id="IPR046867">
    <property type="entry name" value="AldOxase/xan_DH_MoCoBD2"/>
</dbReference>
<dbReference type="SMART" id="SM01008">
    <property type="entry name" value="Ald_Xan_dh_C"/>
    <property type="match status" value="1"/>
</dbReference>
<sequence length="894" mass="95241">MPPQGVSASDHHRGSPQEQQGKPSGEVGQARRRKEDQRLITGRTRWTDNIVLPGMVHIAMVRSPFAAATISSIDVDEAKKSPGVVGVWTGRDLADEQGGLPCAWPITEDQKAPVHASVAVDRVAYAGEIVAVVAARTPAQARDAAELVDVDYDEQEPVLDLRQAAADEGGLAHPDLGTNVSANWVFDSAEAGTGGDVEEAISKARDGGIVIEREYRQQRLVPAFMEPRSVAVDPTAEQVVMWSATQVPHILRLMLAMTLGIDESKIRVIAPDVGGGFGGKLQVTPEEIITLLVARRTGKPAKWTETRSESLLSAHHGRDQWQKLTLAADKDGTVTGLKVELLADMGAYLGLVTPGVPILGAFMFNAIYKFPAYRFDCTNVFTNKTWTDAYRGAGRPEATFAIERLMDELAAEVGVDPLEIREKNWIKHEEFPFTTVCGLEYDSGNYEAATDRAKELFDYDALRAEQQQRRERKDPVQLGIGVSTFTEMCGLAPSRVLGSLNYGAGGWEYAQVRMLPTGKVEVVTGSSAHGQGHETAWSQIVADQLGVGFDDVTVLHGDTTSSQKGMDTYGSRSLVVGGQAVIKASQKVIEKARPIAAHMLEASPDDIEFERGTFSVKGAGEGAKTVGIGAVALATFAAHDLPDGVEPSLDSDATFDPVNFSFPHGTHLCAMEIDTETGESTMRSYVCVDDIGNIVNPLIVEGQIHGGLVQGIAQALWEEAVYDESGTLVTGSFVDYTLPTAADTISFVTDNTVSPATSNDLGAKGVGEAGCIASTPAVVNAVVDALRPLGIHDVQMPCTPERVWRAIQEAEQSGAQAAQGAGTVAGDEPTTPDAQPHFEGSAPNQDTPTPGPPVAGPPAIPALPTREVSDDPGHVRLRRSGHPRGGPGRACRAR</sequence>
<dbReference type="SUPFAM" id="SSF56003">
    <property type="entry name" value="Molybdenum cofactor-binding domain"/>
    <property type="match status" value="1"/>
</dbReference>
<feature type="region of interest" description="Disordered" evidence="3">
    <location>
        <begin position="811"/>
        <end position="894"/>
    </location>
</feature>
<evidence type="ECO:0000259" key="4">
    <source>
        <dbReference type="SMART" id="SM01008"/>
    </source>
</evidence>
<dbReference type="EMBL" id="AP027735">
    <property type="protein sequence ID" value="BDZ58797.1"/>
    <property type="molecule type" value="Genomic_DNA"/>
</dbReference>
<gene>
    <name evidence="5" type="ORF">GCM10025872_24540</name>
</gene>
<feature type="compositionally biased region" description="Pro residues" evidence="3">
    <location>
        <begin position="849"/>
        <end position="861"/>
    </location>
</feature>
<keyword evidence="2" id="KW-0560">Oxidoreductase</keyword>
<dbReference type="InterPro" id="IPR000674">
    <property type="entry name" value="Ald_Oxase/Xan_DH_a/b"/>
</dbReference>
<organism evidence="5">
    <name type="scientific">Barrientosiimonas endolithica</name>
    <dbReference type="NCBI Taxonomy" id="1535208"/>
    <lineage>
        <taxon>Bacteria</taxon>
        <taxon>Bacillati</taxon>
        <taxon>Actinomycetota</taxon>
        <taxon>Actinomycetes</taxon>
        <taxon>Micrococcales</taxon>
        <taxon>Dermacoccaceae</taxon>
        <taxon>Barrientosiimonas</taxon>
    </lineage>
</organism>
<keyword evidence="1" id="KW-0500">Molybdenum</keyword>
<reference evidence="5" key="2">
    <citation type="submission" date="2023-02" db="EMBL/GenBank/DDBJ databases">
        <authorList>
            <person name="Sun Q."/>
            <person name="Mori K."/>
        </authorList>
    </citation>
    <scope>NUCLEOTIDE SEQUENCE</scope>
    <source>
        <strain evidence="5">NBRC 110608</strain>
    </source>
</reference>
<reference evidence="5" key="1">
    <citation type="journal article" date="2014" name="Int. J. Syst. Evol. Microbiol.">
        <title>Complete genome of a new Firmicutes species belonging to the dominant human colonic microbiota ('Ruminococcus bicirculans') reveals two chromosomes and a selective capacity to utilize plant glucans.</title>
        <authorList>
            <consortium name="NISC Comparative Sequencing Program"/>
            <person name="Wegmann U."/>
            <person name="Louis P."/>
            <person name="Goesmann A."/>
            <person name="Henrissat B."/>
            <person name="Duncan S.H."/>
            <person name="Flint H.J."/>
        </authorList>
    </citation>
    <scope>NUCLEOTIDE SEQUENCE</scope>
    <source>
        <strain evidence="5">NBRC 110608</strain>
    </source>
</reference>
<feature type="compositionally biased region" description="Low complexity" evidence="3">
    <location>
        <begin position="811"/>
        <end position="826"/>
    </location>
</feature>
<dbReference type="InterPro" id="IPR008274">
    <property type="entry name" value="AldOxase/xan_DH_MoCoBD1"/>
</dbReference>
<dbReference type="InterPro" id="IPR036856">
    <property type="entry name" value="Ald_Oxase/Xan_DH_a/b_sf"/>
</dbReference>
<feature type="region of interest" description="Disordered" evidence="3">
    <location>
        <begin position="1"/>
        <end position="40"/>
    </location>
</feature>
<dbReference type="InterPro" id="IPR037165">
    <property type="entry name" value="AldOxase/xan_DH_Mopterin-bd_sf"/>
</dbReference>
<evidence type="ECO:0000313" key="5">
    <source>
        <dbReference type="EMBL" id="BDZ58797.1"/>
    </source>
</evidence>
<dbReference type="Pfam" id="PF02738">
    <property type="entry name" value="MoCoBD_1"/>
    <property type="match status" value="1"/>
</dbReference>
<accession>A0ABN6YMZ8</accession>
<evidence type="ECO:0000256" key="3">
    <source>
        <dbReference type="SAM" id="MobiDB-lite"/>
    </source>
</evidence>
<feature type="domain" description="Aldehyde oxidase/xanthine dehydrogenase a/b hammerhead" evidence="4">
    <location>
        <begin position="41"/>
        <end position="156"/>
    </location>
</feature>
<protein>
    <submittedName>
        <fullName evidence="5">Carbon-monoxide dehydrogenase large subunit</fullName>
    </submittedName>
</protein>
<dbReference type="SUPFAM" id="SSF54665">
    <property type="entry name" value="CO dehydrogenase molybdoprotein N-domain-like"/>
    <property type="match status" value="1"/>
</dbReference>
<dbReference type="PANTHER" id="PTHR11908:SF132">
    <property type="entry name" value="ALDEHYDE OXIDASE 1-RELATED"/>
    <property type="match status" value="1"/>
</dbReference>
<evidence type="ECO:0000256" key="2">
    <source>
        <dbReference type="ARBA" id="ARBA00023002"/>
    </source>
</evidence>
<dbReference type="Gene3D" id="3.90.1170.50">
    <property type="entry name" value="Aldehyde oxidase/xanthine dehydrogenase, a/b hammerhead"/>
    <property type="match status" value="1"/>
</dbReference>
<proteinExistence type="predicted"/>
<evidence type="ECO:0000256" key="1">
    <source>
        <dbReference type="ARBA" id="ARBA00022505"/>
    </source>
</evidence>
<dbReference type="InterPro" id="IPR016208">
    <property type="entry name" value="Ald_Oxase/xanthine_DH-like"/>
</dbReference>